<keyword evidence="1" id="KW-0472">Membrane</keyword>
<dbReference type="Gene3D" id="3.50.50.60">
    <property type="entry name" value="FAD/NAD(P)-binding domain"/>
    <property type="match status" value="1"/>
</dbReference>
<dbReference type="Proteomes" id="UP001501490">
    <property type="component" value="Unassembled WGS sequence"/>
</dbReference>
<dbReference type="Pfam" id="PF01494">
    <property type="entry name" value="FAD_binding_3"/>
    <property type="match status" value="1"/>
</dbReference>
<proteinExistence type="predicted"/>
<evidence type="ECO:0000259" key="2">
    <source>
        <dbReference type="Pfam" id="PF01494"/>
    </source>
</evidence>
<evidence type="ECO:0000256" key="1">
    <source>
        <dbReference type="SAM" id="Phobius"/>
    </source>
</evidence>
<dbReference type="InterPro" id="IPR036188">
    <property type="entry name" value="FAD/NAD-bd_sf"/>
</dbReference>
<name>A0ABP6ZDV0_9ACTN</name>
<comment type="caution">
    <text evidence="3">The sequence shown here is derived from an EMBL/GenBank/DDBJ whole genome shotgun (WGS) entry which is preliminary data.</text>
</comment>
<dbReference type="SUPFAM" id="SSF51905">
    <property type="entry name" value="FAD/NAD(P)-binding domain"/>
    <property type="match status" value="1"/>
</dbReference>
<dbReference type="PRINTS" id="PR00420">
    <property type="entry name" value="RNGMNOXGNASE"/>
</dbReference>
<keyword evidence="1" id="KW-1133">Transmembrane helix</keyword>
<keyword evidence="1" id="KW-0812">Transmembrane</keyword>
<dbReference type="Gene3D" id="3.30.9.10">
    <property type="entry name" value="D-Amino Acid Oxidase, subunit A, domain 2"/>
    <property type="match status" value="1"/>
</dbReference>
<dbReference type="RefSeq" id="WP_344801432.1">
    <property type="nucleotide sequence ID" value="NZ_BAABAB010000004.1"/>
</dbReference>
<dbReference type="InterPro" id="IPR051704">
    <property type="entry name" value="FAD_aromatic-hydroxylase"/>
</dbReference>
<dbReference type="PANTHER" id="PTHR46865:SF8">
    <property type="entry name" value="POSSIBLE OXIDOREDUCTASE"/>
    <property type="match status" value="1"/>
</dbReference>
<reference evidence="4" key="1">
    <citation type="journal article" date="2019" name="Int. J. Syst. Evol. Microbiol.">
        <title>The Global Catalogue of Microorganisms (GCM) 10K type strain sequencing project: providing services to taxonomists for standard genome sequencing and annotation.</title>
        <authorList>
            <consortium name="The Broad Institute Genomics Platform"/>
            <consortium name="The Broad Institute Genome Sequencing Center for Infectious Disease"/>
            <person name="Wu L."/>
            <person name="Ma J."/>
        </authorList>
    </citation>
    <scope>NUCLEOTIDE SEQUENCE [LARGE SCALE GENOMIC DNA]</scope>
    <source>
        <strain evidence="4">JCM 16929</strain>
    </source>
</reference>
<dbReference type="NCBIfam" id="NF005761">
    <property type="entry name" value="PRK07588.1"/>
    <property type="match status" value="1"/>
</dbReference>
<dbReference type="InterPro" id="IPR002938">
    <property type="entry name" value="FAD-bd"/>
</dbReference>
<evidence type="ECO:0000313" key="4">
    <source>
        <dbReference type="Proteomes" id="UP001501490"/>
    </source>
</evidence>
<dbReference type="EMBL" id="BAABAB010000004">
    <property type="protein sequence ID" value="GAA3605533.1"/>
    <property type="molecule type" value="Genomic_DNA"/>
</dbReference>
<sequence length="405" mass="44075">MVEPTVEKKGFSGVRVLIVGAGIAGPTLAFWLLQAGHQPTLVERAPELRRGGYLVDFWGAGFDVADRMGIVPELSRRGYVMTEARSVDRGGRRIASVNPSGIMGSTERYVSIARSDLAAAIYDALEGAVELIVDDTVCALDDDGDRVRVTFENEQPRDFDLVVGADGLHSQVRRLAFGPDQQFEQYQGIVVSVFDVAGYRPRDELVAIMHAEVGFQAVRMSLRDDVTMVVFTVRHDGRVPLDSVAEQQELLRERLAGAGWETPSLVEAMPQATTFYFDAVSQIQMPSWTRGRVALVGDAAACPSLLAGQGSALAMIESYVLAAELARADGDHGLAFTRYQKRLAPFLQSKQAAARGLGVAFAPRDRLQLLVRNTVMRLMGLPKVADLAMGRSFHDAIELPAFVPA</sequence>
<accession>A0ABP6ZDV0</accession>
<keyword evidence="4" id="KW-1185">Reference proteome</keyword>
<feature type="transmembrane region" description="Helical" evidence="1">
    <location>
        <begin position="12"/>
        <end position="33"/>
    </location>
</feature>
<evidence type="ECO:0000313" key="3">
    <source>
        <dbReference type="EMBL" id="GAA3605533.1"/>
    </source>
</evidence>
<protein>
    <submittedName>
        <fullName evidence="3">FAD-binding domain</fullName>
    </submittedName>
</protein>
<gene>
    <name evidence="3" type="ORF">GCM10022236_04280</name>
</gene>
<dbReference type="PANTHER" id="PTHR46865">
    <property type="entry name" value="OXIDOREDUCTASE-RELATED"/>
    <property type="match status" value="1"/>
</dbReference>
<feature type="domain" description="FAD-binding" evidence="2">
    <location>
        <begin position="14"/>
        <end position="327"/>
    </location>
</feature>
<organism evidence="3 4">
    <name type="scientific">Microlunatus ginsengisoli</name>
    <dbReference type="NCBI Taxonomy" id="363863"/>
    <lineage>
        <taxon>Bacteria</taxon>
        <taxon>Bacillati</taxon>
        <taxon>Actinomycetota</taxon>
        <taxon>Actinomycetes</taxon>
        <taxon>Propionibacteriales</taxon>
        <taxon>Propionibacteriaceae</taxon>
        <taxon>Microlunatus</taxon>
    </lineage>
</organism>